<dbReference type="PATRIC" id="fig|1094979.3.peg.4096"/>
<protein>
    <submittedName>
        <fullName evidence="2">Benzoate membrane transport protein</fullName>
    </submittedName>
</protein>
<feature type="transmembrane region" description="Helical" evidence="1">
    <location>
        <begin position="144"/>
        <end position="165"/>
    </location>
</feature>
<feature type="transmembrane region" description="Helical" evidence="1">
    <location>
        <begin position="213"/>
        <end position="241"/>
    </location>
</feature>
<dbReference type="Pfam" id="PF16983">
    <property type="entry name" value="MFS_MOT1"/>
    <property type="match status" value="2"/>
</dbReference>
<sequence length="389" mass="39834">MGSTGMQGSNGHKRSAGKNLIHELSGALGDIGTLLPLSLGAIGVAGLAPVPVLLGFAVFYIATGLYYRLPVPVQPMKAVAALLLTTQVSAQSLIASGVLIGAILLLLGSTGWINRAARLVPGSVLSGLQLGLGLLLASMSLELMATSLPLGLVILALLAITLKLFPSWPAALLGLALAMVLGALLGSPGLPLPADPAIFSMPQLPSMDEWQQGFSILVLPQLALTITNAIVLTALVVGDYFGDQSHRVSPARLSVTTGLANLFLVPFGALPMCHGAGGVAAHYRFGARTGLAPVLLGTGLLLIAFVPGGLSFIAAVPAAGLGALLMVAAVELGLTKRLWVAKPSCWPVIGITALVTFWADPFFGFLAGVASETFRAAWVRGRISGAHQD</sequence>
<dbReference type="PANTHER" id="PTHR31970:SF9">
    <property type="entry name" value="MOLYBDATE TRANSPORTER 2"/>
    <property type="match status" value="1"/>
</dbReference>
<feature type="transmembrane region" description="Helical" evidence="1">
    <location>
        <begin position="42"/>
        <end position="67"/>
    </location>
</feature>
<gene>
    <name evidence="2" type="ORF">KYE_21054</name>
</gene>
<feature type="transmembrane region" description="Helical" evidence="1">
    <location>
        <begin position="312"/>
        <end position="334"/>
    </location>
</feature>
<keyword evidence="3" id="KW-1185">Reference proteome</keyword>
<dbReference type="AlphaFoldDB" id="G6YYN6"/>
<name>G6YYN6_9GAMM</name>
<dbReference type="GO" id="GO:0015098">
    <property type="term" value="F:molybdate ion transmembrane transporter activity"/>
    <property type="evidence" value="ECO:0007669"/>
    <property type="project" value="InterPro"/>
</dbReference>
<feature type="transmembrane region" description="Helical" evidence="1">
    <location>
        <begin position="346"/>
        <end position="370"/>
    </location>
</feature>
<evidence type="ECO:0000313" key="3">
    <source>
        <dbReference type="Proteomes" id="UP000003208"/>
    </source>
</evidence>
<keyword evidence="1" id="KW-1133">Transmembrane helix</keyword>
<feature type="transmembrane region" description="Helical" evidence="1">
    <location>
        <begin position="79"/>
        <end position="107"/>
    </location>
</feature>
<keyword evidence="1" id="KW-0812">Transmembrane</keyword>
<feature type="transmembrane region" description="Helical" evidence="1">
    <location>
        <begin position="285"/>
        <end position="306"/>
    </location>
</feature>
<evidence type="ECO:0000313" key="2">
    <source>
        <dbReference type="EMBL" id="EHJ02839.1"/>
    </source>
</evidence>
<feature type="transmembrane region" description="Helical" evidence="1">
    <location>
        <begin position="171"/>
        <end position="192"/>
    </location>
</feature>
<proteinExistence type="predicted"/>
<dbReference type="EMBL" id="AGTR01000085">
    <property type="protein sequence ID" value="EHJ02839.1"/>
    <property type="molecule type" value="Genomic_DNA"/>
</dbReference>
<dbReference type="RefSeq" id="WP_008177310.1">
    <property type="nucleotide sequence ID" value="NZ_AGTR01000085.1"/>
</dbReference>
<dbReference type="Proteomes" id="UP000003208">
    <property type="component" value="Unassembled WGS sequence"/>
</dbReference>
<dbReference type="InterPro" id="IPR031563">
    <property type="entry name" value="MOT1/MOT2"/>
</dbReference>
<dbReference type="PANTHER" id="PTHR31970">
    <property type="match status" value="1"/>
</dbReference>
<keyword evidence="1" id="KW-0472">Membrane</keyword>
<feature type="transmembrane region" description="Helical" evidence="1">
    <location>
        <begin position="253"/>
        <end position="273"/>
    </location>
</feature>
<accession>G6YYN6</accession>
<organism evidence="2 3">
    <name type="scientific">Marinobacter manganoxydans MnI7-9</name>
    <dbReference type="NCBI Taxonomy" id="1094979"/>
    <lineage>
        <taxon>Bacteria</taxon>
        <taxon>Pseudomonadati</taxon>
        <taxon>Pseudomonadota</taxon>
        <taxon>Gammaproteobacteria</taxon>
        <taxon>Pseudomonadales</taxon>
        <taxon>Marinobacteraceae</taxon>
        <taxon>Marinobacter</taxon>
    </lineage>
</organism>
<evidence type="ECO:0000256" key="1">
    <source>
        <dbReference type="SAM" id="Phobius"/>
    </source>
</evidence>
<reference evidence="2 3" key="1">
    <citation type="journal article" date="2012" name="J. Bacteriol.">
        <title>Genome sequence of deep-sea manganese-oxidizing bacterium Marinobacter manganoxydans MnI7-9.</title>
        <authorList>
            <person name="Wang H."/>
            <person name="Li H."/>
            <person name="Shao Z."/>
            <person name="Liao S."/>
            <person name="Johnstone L."/>
            <person name="Rensing C."/>
            <person name="Wang G."/>
        </authorList>
    </citation>
    <scope>NUCLEOTIDE SEQUENCE [LARGE SCALE GENOMIC DNA]</scope>
    <source>
        <strain evidence="2 3">MnI7-9</strain>
    </source>
</reference>